<dbReference type="Gene3D" id="3.55.50.70">
    <property type="match status" value="1"/>
</dbReference>
<dbReference type="InterPro" id="IPR018927">
    <property type="entry name" value="Pilus_synth_Q_C"/>
</dbReference>
<dbReference type="AlphaFoldDB" id="A0A6L6PR14"/>
<comment type="caution">
    <text evidence="2">The sequence shown here is derived from an EMBL/GenBank/DDBJ whole genome shotgun (WGS) entry which is preliminary data.</text>
</comment>
<gene>
    <name evidence="2" type="ORF">GM676_26420</name>
</gene>
<reference evidence="2 3" key="1">
    <citation type="submission" date="2019-11" db="EMBL/GenBank/DDBJ databases">
        <title>Type strains purchased from KCTC, JCM and DSMZ.</title>
        <authorList>
            <person name="Lu H."/>
        </authorList>
    </citation>
    <scope>NUCLEOTIDE SEQUENCE [LARGE SCALE GENOMIC DNA]</scope>
    <source>
        <strain evidence="2 3">KCTC 22382</strain>
    </source>
</reference>
<proteinExistence type="predicted"/>
<protein>
    <recommendedName>
        <fullName evidence="1">Toxin co-regulated pilus biosynthesis protein Q C-terminal domain-containing protein</fullName>
    </recommendedName>
</protein>
<keyword evidence="3" id="KW-1185">Reference proteome</keyword>
<dbReference type="OrthoDB" id="5791855at2"/>
<dbReference type="Proteomes" id="UP000475582">
    <property type="component" value="Unassembled WGS sequence"/>
</dbReference>
<organism evidence="2 3">
    <name type="scientific">Duganella radicis</name>
    <dbReference type="NCBI Taxonomy" id="551988"/>
    <lineage>
        <taxon>Bacteria</taxon>
        <taxon>Pseudomonadati</taxon>
        <taxon>Pseudomonadota</taxon>
        <taxon>Betaproteobacteria</taxon>
        <taxon>Burkholderiales</taxon>
        <taxon>Oxalobacteraceae</taxon>
        <taxon>Telluria group</taxon>
        <taxon>Duganella</taxon>
    </lineage>
</organism>
<feature type="domain" description="Toxin co-regulated pilus biosynthesis protein Q C-terminal" evidence="1">
    <location>
        <begin position="28"/>
        <end position="106"/>
    </location>
</feature>
<accession>A0A6L6PR14</accession>
<dbReference type="EMBL" id="WNKY01000047">
    <property type="protein sequence ID" value="MTV41101.1"/>
    <property type="molecule type" value="Genomic_DNA"/>
</dbReference>
<sequence>MVAAAPATASPALAPVAAVQPVAPPAPTWEVMPADKTLNVTLARWAAAAGWQLVWELPVDYAVSMRTELRGSFVEAVGMVAKSMDTAEVPMKAIFYDGNHVLRIVAKGTE</sequence>
<evidence type="ECO:0000313" key="3">
    <source>
        <dbReference type="Proteomes" id="UP000475582"/>
    </source>
</evidence>
<evidence type="ECO:0000259" key="1">
    <source>
        <dbReference type="Pfam" id="PF10671"/>
    </source>
</evidence>
<dbReference type="Pfam" id="PF10671">
    <property type="entry name" value="TcpQ"/>
    <property type="match status" value="1"/>
</dbReference>
<name>A0A6L6PR14_9BURK</name>
<evidence type="ECO:0000313" key="2">
    <source>
        <dbReference type="EMBL" id="MTV41101.1"/>
    </source>
</evidence>